<dbReference type="SUPFAM" id="SSF74653">
    <property type="entry name" value="TolA/TonB C-terminal domain"/>
    <property type="match status" value="1"/>
</dbReference>
<dbReference type="RefSeq" id="WP_338548903.1">
    <property type="nucleotide sequence ID" value="NZ_CP146069.1"/>
</dbReference>
<evidence type="ECO:0000256" key="1">
    <source>
        <dbReference type="SAM" id="MobiDB-lite"/>
    </source>
</evidence>
<keyword evidence="3" id="KW-1185">Reference proteome</keyword>
<accession>A0ABZ2HFI5</accession>
<proteinExistence type="predicted"/>
<dbReference type="Gene3D" id="3.30.1150.10">
    <property type="match status" value="1"/>
</dbReference>
<feature type="compositionally biased region" description="Acidic residues" evidence="1">
    <location>
        <begin position="159"/>
        <end position="186"/>
    </location>
</feature>
<gene>
    <name evidence="2" type="ORF">RZ517_14660</name>
</gene>
<dbReference type="EMBL" id="CP146069">
    <property type="protein sequence ID" value="WWR46003.1"/>
    <property type="molecule type" value="Genomic_DNA"/>
</dbReference>
<organism evidence="2 3">
    <name type="scientific">Roseovarius phycicola</name>
    <dbReference type="NCBI Taxonomy" id="3080976"/>
    <lineage>
        <taxon>Bacteria</taxon>
        <taxon>Pseudomonadati</taxon>
        <taxon>Pseudomonadota</taxon>
        <taxon>Alphaproteobacteria</taxon>
        <taxon>Rhodobacterales</taxon>
        <taxon>Roseobacteraceae</taxon>
        <taxon>Roseovarius</taxon>
    </lineage>
</organism>
<name>A0ABZ2HFI5_9RHOB</name>
<reference evidence="2 3" key="1">
    <citation type="submission" date="2023-10" db="EMBL/GenBank/DDBJ databases">
        <title>Roseovarius strain S88 nov., isolated from a marine algae.</title>
        <authorList>
            <person name="Lee M.W."/>
            <person name="Lee J.K."/>
            <person name="Kim J.M."/>
            <person name="Choi D.G."/>
            <person name="Baek J.H."/>
            <person name="Bayburt H."/>
            <person name="Jung J.J."/>
            <person name="Han D.M."/>
            <person name="Jeon C.O."/>
        </authorList>
    </citation>
    <scope>NUCLEOTIDE SEQUENCE [LARGE SCALE GENOMIC DNA]</scope>
    <source>
        <strain evidence="2 3">S88</strain>
    </source>
</reference>
<sequence length="378" mass="39876">MNTGQVISGVAHVGLITFAIFGGAFQAEPLPFRVTEVTAISAEEYAALVAPEASPEAVANVDTPEPPQEGESAPEVNSEADNTPELEAPEVAETPPPDPVPEVTEPEPAPEAEVSDEPPVLDPPQEEVAVLVPEQAEEVQAEDAPRVAPEPVAQPEPDVAIDEVEREEVEPDAQAEEVAPDEEATSPEEATTEIVTEADQEAAAAPTRSLRPQTRPDRPEPAAEPEETTEEPAQTETAQAEEEPDTSAAVNDALAEALGTNEGAADTAPQGPPLTAGEKDALRVSVQRCWNVGSLSTDALQTTVIVSVNMSEDARPVSSSIRMLSSSGGSNASADQAFQAARRAILRCGASGFDLPADKYASWREIEMTFNPERMRIK</sequence>
<feature type="compositionally biased region" description="Acidic residues" evidence="1">
    <location>
        <begin position="104"/>
        <end position="116"/>
    </location>
</feature>
<evidence type="ECO:0000313" key="3">
    <source>
        <dbReference type="Proteomes" id="UP001364156"/>
    </source>
</evidence>
<protein>
    <submittedName>
        <fullName evidence="2">Energy transducer TonB</fullName>
    </submittedName>
</protein>
<evidence type="ECO:0000313" key="2">
    <source>
        <dbReference type="EMBL" id="WWR46003.1"/>
    </source>
</evidence>
<feature type="region of interest" description="Disordered" evidence="1">
    <location>
        <begin position="53"/>
        <end position="248"/>
    </location>
</feature>
<dbReference type="Proteomes" id="UP001364156">
    <property type="component" value="Chromosome"/>
</dbReference>